<sequence length="163" mass="18320">MVKRKHRSNLASGLQGCQQVPNCHHRTILRSTQSLESAWRILGTDPSQFYFGQSHTHGAFGNVGNASVSFLEDHDEQDLVDQNALEMAVFRRFRLAANTSGAGKMEEDAARHREQILTLRQQRKISPTTATTWQVGCPEIYHARPCNTYLAGKRRHSAQSFGV</sequence>
<protein>
    <submittedName>
        <fullName evidence="1">Uncharacterized protein</fullName>
    </submittedName>
</protein>
<organism evidence="1 2">
    <name type="scientific">Phaeodactylum tricornutum (strain CCAP 1055/1)</name>
    <dbReference type="NCBI Taxonomy" id="556484"/>
    <lineage>
        <taxon>Eukaryota</taxon>
        <taxon>Sar</taxon>
        <taxon>Stramenopiles</taxon>
        <taxon>Ochrophyta</taxon>
        <taxon>Bacillariophyta</taxon>
        <taxon>Bacillariophyceae</taxon>
        <taxon>Bacillariophycidae</taxon>
        <taxon>Naviculales</taxon>
        <taxon>Phaeodactylaceae</taxon>
        <taxon>Phaeodactylum</taxon>
    </lineage>
</organism>
<dbReference type="EMBL" id="DS999296">
    <property type="protein sequence ID" value="EEC42531.1"/>
    <property type="molecule type" value="Genomic_DNA"/>
</dbReference>
<dbReference type="PaxDb" id="2850-Phatrdraft1525"/>
<dbReference type="Proteomes" id="UP000000759">
    <property type="component" value="Unassembled WGS sequence"/>
</dbReference>
<reference evidence="1 2" key="1">
    <citation type="journal article" date="2008" name="Nature">
        <title>The Phaeodactylum genome reveals the evolutionary history of diatom genomes.</title>
        <authorList>
            <person name="Bowler C."/>
            <person name="Allen A.E."/>
            <person name="Badger J.H."/>
            <person name="Grimwood J."/>
            <person name="Jabbari K."/>
            <person name="Kuo A."/>
            <person name="Maheswari U."/>
            <person name="Martens C."/>
            <person name="Maumus F."/>
            <person name="Otillar R.P."/>
            <person name="Rayko E."/>
            <person name="Salamov A."/>
            <person name="Vandepoele K."/>
            <person name="Beszteri B."/>
            <person name="Gruber A."/>
            <person name="Heijde M."/>
            <person name="Katinka M."/>
            <person name="Mock T."/>
            <person name="Valentin K."/>
            <person name="Verret F."/>
            <person name="Berges J.A."/>
            <person name="Brownlee C."/>
            <person name="Cadoret J.P."/>
            <person name="Chiovitti A."/>
            <person name="Choi C.J."/>
            <person name="Coesel S."/>
            <person name="De Martino A."/>
            <person name="Detter J.C."/>
            <person name="Durkin C."/>
            <person name="Falciatore A."/>
            <person name="Fournet J."/>
            <person name="Haruta M."/>
            <person name="Huysman M.J."/>
            <person name="Jenkins B.D."/>
            <person name="Jiroutova K."/>
            <person name="Jorgensen R.E."/>
            <person name="Joubert Y."/>
            <person name="Kaplan A."/>
            <person name="Kroger N."/>
            <person name="Kroth P.G."/>
            <person name="La Roche J."/>
            <person name="Lindquist E."/>
            <person name="Lommer M."/>
            <person name="Martin-Jezequel V."/>
            <person name="Lopez P.J."/>
            <person name="Lucas S."/>
            <person name="Mangogna M."/>
            <person name="McGinnis K."/>
            <person name="Medlin L.K."/>
            <person name="Montsant A."/>
            <person name="Oudot-Le Secq M.P."/>
            <person name="Napoli C."/>
            <person name="Obornik M."/>
            <person name="Parker M.S."/>
            <person name="Petit J.L."/>
            <person name="Porcel B.M."/>
            <person name="Poulsen N."/>
            <person name="Robison M."/>
            <person name="Rychlewski L."/>
            <person name="Rynearson T.A."/>
            <person name="Schmutz J."/>
            <person name="Shapiro H."/>
            <person name="Siaut M."/>
            <person name="Stanley M."/>
            <person name="Sussman M.R."/>
            <person name="Taylor A.R."/>
            <person name="Vardi A."/>
            <person name="von Dassow P."/>
            <person name="Vyverman W."/>
            <person name="Willis A."/>
            <person name="Wyrwicz L.S."/>
            <person name="Rokhsar D.S."/>
            <person name="Weissenbach J."/>
            <person name="Armbrust E.V."/>
            <person name="Green B.R."/>
            <person name="Van de Peer Y."/>
            <person name="Grigoriev I.V."/>
        </authorList>
    </citation>
    <scope>NUCLEOTIDE SEQUENCE [LARGE SCALE GENOMIC DNA]</scope>
    <source>
        <strain evidence="1 2">CCAP 1055/1</strain>
    </source>
</reference>
<dbReference type="GeneID" id="7205128"/>
<accession>B7S4J4</accession>
<name>B7S4J4_PHATC</name>
<dbReference type="KEGG" id="pti:PHATRDRAFT_bd1525"/>
<reference evidence="2" key="2">
    <citation type="submission" date="2008-08" db="EMBL/GenBank/DDBJ databases">
        <authorList>
            <consortium name="Diatom Consortium"/>
            <person name="Grigoriev I."/>
            <person name="Grimwood J."/>
            <person name="Kuo A."/>
            <person name="Otillar R.P."/>
            <person name="Salamov A."/>
            <person name="Detter J.C."/>
            <person name="Lindquist E."/>
            <person name="Shapiro H."/>
            <person name="Lucas S."/>
            <person name="Glavina del Rio T."/>
            <person name="Pitluck S."/>
            <person name="Rokhsar D."/>
            <person name="Bowler C."/>
        </authorList>
    </citation>
    <scope>GENOME REANNOTATION</scope>
    <source>
        <strain evidence="2">CCAP 1055/1</strain>
    </source>
</reference>
<keyword evidence="2" id="KW-1185">Reference proteome</keyword>
<gene>
    <name evidence="1" type="ORF">PHATRDRAFT_bd1525</name>
</gene>
<dbReference type="AlphaFoldDB" id="B7S4J4"/>
<evidence type="ECO:0000313" key="2">
    <source>
        <dbReference type="Proteomes" id="UP000000759"/>
    </source>
</evidence>
<dbReference type="HOGENOM" id="CLU_1638674_0_0_1"/>
<evidence type="ECO:0000313" key="1">
    <source>
        <dbReference type="EMBL" id="EEC42531.1"/>
    </source>
</evidence>
<dbReference type="RefSeq" id="XP_002176484.1">
    <property type="nucleotide sequence ID" value="XM_002176448.1"/>
</dbReference>
<dbReference type="InParanoid" id="B7S4J4"/>
<proteinExistence type="predicted"/>